<dbReference type="InterPro" id="IPR052728">
    <property type="entry name" value="O2_lipid_transport_reg"/>
</dbReference>
<feature type="transmembrane region" description="Helical" evidence="1">
    <location>
        <begin position="469"/>
        <end position="489"/>
    </location>
</feature>
<dbReference type="GO" id="GO:0016747">
    <property type="term" value="F:acyltransferase activity, transferring groups other than amino-acyl groups"/>
    <property type="evidence" value="ECO:0007669"/>
    <property type="project" value="InterPro"/>
</dbReference>
<evidence type="ECO:0000259" key="2">
    <source>
        <dbReference type="Pfam" id="PF01757"/>
    </source>
</evidence>
<keyword evidence="4" id="KW-1185">Reference proteome</keyword>
<dbReference type="PANTHER" id="PTHR11161:SF22">
    <property type="entry name" value="ACYLTRANSFERASE 3 DOMAIN-CONTAINING PROTEIN-RELATED"/>
    <property type="match status" value="1"/>
</dbReference>
<reference evidence="3" key="1">
    <citation type="submission" date="2020-05" db="UniProtKB">
        <authorList>
            <consortium name="EnsemblMetazoa"/>
        </authorList>
    </citation>
    <scope>IDENTIFICATION</scope>
    <source>
        <strain evidence="3">USDA</strain>
    </source>
</reference>
<evidence type="ECO:0000313" key="4">
    <source>
        <dbReference type="Proteomes" id="UP000095300"/>
    </source>
</evidence>
<feature type="transmembrane region" description="Helical" evidence="1">
    <location>
        <begin position="544"/>
        <end position="564"/>
    </location>
</feature>
<dbReference type="Proteomes" id="UP000095300">
    <property type="component" value="Unassembled WGS sequence"/>
</dbReference>
<feature type="transmembrane region" description="Helical" evidence="1">
    <location>
        <begin position="617"/>
        <end position="645"/>
    </location>
</feature>
<proteinExistence type="predicted"/>
<feature type="transmembrane region" description="Helical" evidence="1">
    <location>
        <begin position="238"/>
        <end position="258"/>
    </location>
</feature>
<accession>A0A1I8PHE5</accession>
<feature type="domain" description="Acyltransferase 3" evidence="2">
    <location>
        <begin position="240"/>
        <end position="635"/>
    </location>
</feature>
<feature type="transmembrane region" description="Helical" evidence="1">
    <location>
        <begin position="422"/>
        <end position="440"/>
    </location>
</feature>
<protein>
    <recommendedName>
        <fullName evidence="2">Acyltransferase 3 domain-containing protein</fullName>
    </recommendedName>
</protein>
<evidence type="ECO:0000256" key="1">
    <source>
        <dbReference type="SAM" id="Phobius"/>
    </source>
</evidence>
<dbReference type="PANTHER" id="PTHR11161">
    <property type="entry name" value="O-ACYLTRANSFERASE"/>
    <property type="match status" value="1"/>
</dbReference>
<feature type="transmembrane region" description="Helical" evidence="1">
    <location>
        <begin position="585"/>
        <end position="605"/>
    </location>
</feature>
<gene>
    <name evidence="3" type="primary">106091701</name>
</gene>
<evidence type="ECO:0000313" key="3">
    <source>
        <dbReference type="EnsemblMetazoa" id="SCAU008107-PB"/>
    </source>
</evidence>
<name>A0A1I8PHE5_STOCA</name>
<sequence length="677" mass="79146">MSVTSYVKLPPLYNFHTYEDGLSSPSPSTYCMVFANIKPDNRSEVWQSIENFSEDTHHRFRHDYLVFGLSVAKCKELLLNTTTKILPNEVIKTKVPSTYQEVIDYYTRIYGYNVYDQNLNNFLDTCVNHEFQRNYNLTLTTFVEYCNDPKKIEPKANIEIVAFALLALLIVLNALSSAYDYNLKYYNDLENPQRGHRDTEKCDSLETQILTSFSVGRNFNKLLAKSTGGDASELDFTYFFRFFTIFFVIWGHTLMVITAFPLENPVFIENHLYRPETIIFQNGSTLIQIFFVLTAFLLKLKFDKLKPITTITTYTECFLVYLKVFFQRYFRILPSLALLLLFNSSLLKNFGDGPFWRHMVEGERTFCTKYWWKNVFMINNFMMEDSCAHQTWYLATDSQLFELYVIVLIITSKYPFTKKSIYALLGSLAFIVPGVLTYIYRLDASTYLRPEYYRYLYFQNADTLQITYNPFYCNLGGYLVGIICAEIYTKSVRYRDLTTSLAKYRTVQKIQIPFIISVLSVGFGLLFTGLFVVNRNSKDGSIWVALYAACYRNIWAIFSGFVLMSMLSKFGGLAYDISNCGIFRLLGRLTFQMYLWHVPILRILFGSHRHPIYLNQFYVFCQIILAIILSISFAFVLTIFVEYPIGNVINIFFKRAFNVNKLHAENKQFNEMNRYTT</sequence>
<dbReference type="AlphaFoldDB" id="A0A1I8PHE5"/>
<dbReference type="Pfam" id="PF01757">
    <property type="entry name" value="Acyl_transf_3"/>
    <property type="match status" value="1"/>
</dbReference>
<feature type="transmembrane region" description="Helical" evidence="1">
    <location>
        <begin position="510"/>
        <end position="532"/>
    </location>
</feature>
<feature type="transmembrane region" description="Helical" evidence="1">
    <location>
        <begin position="278"/>
        <end position="298"/>
    </location>
</feature>
<dbReference type="OrthoDB" id="10265389at2759"/>
<keyword evidence="1" id="KW-1133">Transmembrane helix</keyword>
<keyword evidence="1" id="KW-0812">Transmembrane</keyword>
<feature type="transmembrane region" description="Helical" evidence="1">
    <location>
        <begin position="160"/>
        <end position="179"/>
    </location>
</feature>
<dbReference type="VEuPathDB" id="VectorBase:SCAU008107"/>
<dbReference type="EnsemblMetazoa" id="SCAU008107-RB">
    <property type="protein sequence ID" value="SCAU008107-PB"/>
    <property type="gene ID" value="SCAU008107"/>
</dbReference>
<keyword evidence="1" id="KW-0472">Membrane</keyword>
<dbReference type="InterPro" id="IPR002656">
    <property type="entry name" value="Acyl_transf_3_dom"/>
</dbReference>
<organism evidence="3 4">
    <name type="scientific">Stomoxys calcitrans</name>
    <name type="common">Stable fly</name>
    <name type="synonym">Conops calcitrans</name>
    <dbReference type="NCBI Taxonomy" id="35570"/>
    <lineage>
        <taxon>Eukaryota</taxon>
        <taxon>Metazoa</taxon>
        <taxon>Ecdysozoa</taxon>
        <taxon>Arthropoda</taxon>
        <taxon>Hexapoda</taxon>
        <taxon>Insecta</taxon>
        <taxon>Pterygota</taxon>
        <taxon>Neoptera</taxon>
        <taxon>Endopterygota</taxon>
        <taxon>Diptera</taxon>
        <taxon>Brachycera</taxon>
        <taxon>Muscomorpha</taxon>
        <taxon>Muscoidea</taxon>
        <taxon>Muscidae</taxon>
        <taxon>Stomoxys</taxon>
    </lineage>
</organism>